<dbReference type="AlphaFoldDB" id="A0A226D2S0"/>
<dbReference type="Proteomes" id="UP000198287">
    <property type="component" value="Unassembled WGS sequence"/>
</dbReference>
<proteinExistence type="predicted"/>
<reference evidence="2 3" key="1">
    <citation type="submission" date="2015-12" db="EMBL/GenBank/DDBJ databases">
        <title>The genome of Folsomia candida.</title>
        <authorList>
            <person name="Faddeeva A."/>
            <person name="Derks M.F."/>
            <person name="Anvar Y."/>
            <person name="Smit S."/>
            <person name="Van Straalen N."/>
            <person name="Roelofs D."/>
        </authorList>
    </citation>
    <scope>NUCLEOTIDE SEQUENCE [LARGE SCALE GENOMIC DNA]</scope>
    <source>
        <strain evidence="2 3">VU population</strain>
        <tissue evidence="2">Whole body</tissue>
    </source>
</reference>
<evidence type="ECO:0000313" key="3">
    <source>
        <dbReference type="Proteomes" id="UP000198287"/>
    </source>
</evidence>
<comment type="caution">
    <text evidence="2">The sequence shown here is derived from an EMBL/GenBank/DDBJ whole genome shotgun (WGS) entry which is preliminary data.</text>
</comment>
<feature type="compositionally biased region" description="Basic and acidic residues" evidence="1">
    <location>
        <begin position="147"/>
        <end position="160"/>
    </location>
</feature>
<keyword evidence="3" id="KW-1185">Reference proteome</keyword>
<feature type="region of interest" description="Disordered" evidence="1">
    <location>
        <begin position="275"/>
        <end position="300"/>
    </location>
</feature>
<sequence length="362" mass="40496">MLYGAVYSWIQILKRTVSSIKMSSGRDCCLFCGTDSNISTRMGNDRSRSLHVISILHKLLQIPIWECGKYLDFPSPSSSSSPPPGTDWLILCTSCSSMVAHGHDLVQQLDRLQNRLCKIQSTLQNKIANPRKKVMTKTKAKIVDQLKRDISRKTGQDNKSRQSSTKSTLNNLANYSPSEQEESIDDMNLGILVEDVKIEDINLDEEDEIDDLSVEHVAVESDKEEESNFFIESGDEVAANSSDDDWEMNDVRKRKKPKITKITGNTGPRRLKATRKKKSTRISLPKSASNSSSEVQEVTRTMKGGEEFNRKENGIRGRCVTCTQISTIPAGSYYNWRRHLKMHGIVAQNVAKGGLSVHKSGG</sequence>
<dbReference type="EMBL" id="LNIX01000038">
    <property type="protein sequence ID" value="OXA39453.1"/>
    <property type="molecule type" value="Genomic_DNA"/>
</dbReference>
<feature type="region of interest" description="Disordered" evidence="1">
    <location>
        <begin position="147"/>
        <end position="182"/>
    </location>
</feature>
<feature type="compositionally biased region" description="Polar residues" evidence="1">
    <location>
        <begin position="161"/>
        <end position="178"/>
    </location>
</feature>
<gene>
    <name evidence="2" type="ORF">Fcan01_25692</name>
</gene>
<protein>
    <submittedName>
        <fullName evidence="2">Uncharacterized protein</fullName>
    </submittedName>
</protein>
<evidence type="ECO:0000313" key="2">
    <source>
        <dbReference type="EMBL" id="OXA39453.1"/>
    </source>
</evidence>
<feature type="compositionally biased region" description="Polar residues" evidence="1">
    <location>
        <begin position="286"/>
        <end position="299"/>
    </location>
</feature>
<name>A0A226D2S0_FOLCA</name>
<organism evidence="2 3">
    <name type="scientific">Folsomia candida</name>
    <name type="common">Springtail</name>
    <dbReference type="NCBI Taxonomy" id="158441"/>
    <lineage>
        <taxon>Eukaryota</taxon>
        <taxon>Metazoa</taxon>
        <taxon>Ecdysozoa</taxon>
        <taxon>Arthropoda</taxon>
        <taxon>Hexapoda</taxon>
        <taxon>Collembola</taxon>
        <taxon>Entomobryomorpha</taxon>
        <taxon>Isotomoidea</taxon>
        <taxon>Isotomidae</taxon>
        <taxon>Proisotominae</taxon>
        <taxon>Folsomia</taxon>
    </lineage>
</organism>
<accession>A0A226D2S0</accession>
<evidence type="ECO:0000256" key="1">
    <source>
        <dbReference type="SAM" id="MobiDB-lite"/>
    </source>
</evidence>